<feature type="compositionally biased region" description="Low complexity" evidence="1">
    <location>
        <begin position="202"/>
        <end position="228"/>
    </location>
</feature>
<dbReference type="RefSeq" id="WP_250198840.1">
    <property type="nucleotide sequence ID" value="NZ_CP097636.1"/>
</dbReference>
<keyword evidence="3" id="KW-1185">Reference proteome</keyword>
<reference evidence="2" key="1">
    <citation type="submission" date="2022-05" db="EMBL/GenBank/DDBJ databases">
        <title>An RpoN-dependent PEP-CTERM gene is involved in floc formation of an Aquincola tertiaricarbonis strain.</title>
        <authorList>
            <person name="Qiu D."/>
            <person name="Xia M."/>
        </authorList>
    </citation>
    <scope>NUCLEOTIDE SEQUENCE</scope>
    <source>
        <strain evidence="2">RN12</strain>
    </source>
</reference>
<dbReference type="Proteomes" id="UP001056201">
    <property type="component" value="Chromosome 2"/>
</dbReference>
<evidence type="ECO:0000256" key="1">
    <source>
        <dbReference type="SAM" id="MobiDB-lite"/>
    </source>
</evidence>
<organism evidence="2 3">
    <name type="scientific">Aquincola tertiaricarbonis</name>
    <dbReference type="NCBI Taxonomy" id="391953"/>
    <lineage>
        <taxon>Bacteria</taxon>
        <taxon>Pseudomonadati</taxon>
        <taxon>Pseudomonadota</taxon>
        <taxon>Betaproteobacteria</taxon>
        <taxon>Burkholderiales</taxon>
        <taxon>Sphaerotilaceae</taxon>
        <taxon>Aquincola</taxon>
    </lineage>
</organism>
<sequence>MTARLLAFAIWAAAAATAAFWGLRVFVATPQIPAHAQAAGAGGLPPADVSRVLGQAPVIVEAAPVAPEVSSRFQLVGVAAPRANDNRPGGVALIAVDGKPPRAYRVGTAIDAGFVLQAVHARGAELGPRGEAPQVRLELPPLPPPNTGTLPVENYGATTLPSVPAVPGAMPSTVPPGYSPGVQPPALYRPPTAAGGPGQLPGGRPVVPGQQVVPAQPVPGVQPGQPVQESPEGQNTN</sequence>
<accession>A0ABY4SEQ3</accession>
<dbReference type="EMBL" id="CP097636">
    <property type="protein sequence ID" value="URI10635.1"/>
    <property type="molecule type" value="Genomic_DNA"/>
</dbReference>
<evidence type="ECO:0008006" key="4">
    <source>
        <dbReference type="Google" id="ProtNLM"/>
    </source>
</evidence>
<protein>
    <recommendedName>
        <fullName evidence="4">General secretion pathway protein C</fullName>
    </recommendedName>
</protein>
<evidence type="ECO:0000313" key="2">
    <source>
        <dbReference type="EMBL" id="URI10635.1"/>
    </source>
</evidence>
<evidence type="ECO:0000313" key="3">
    <source>
        <dbReference type="Proteomes" id="UP001056201"/>
    </source>
</evidence>
<name>A0ABY4SEQ3_AQUTE</name>
<gene>
    <name evidence="2" type="ORF">MW290_16715</name>
</gene>
<proteinExistence type="predicted"/>
<feature type="region of interest" description="Disordered" evidence="1">
    <location>
        <begin position="175"/>
        <end position="237"/>
    </location>
</feature>